<sequence length="1042" mass="110875">MTNSSYGPEPTGRPEDPSGPDGSPRPGRRRRTPRETDEYGDPSAGRGRDPRQPHFQQPNPQHEGQPTARHPRPTPNPRPVPHPQGPSHPQAALPQTGQRAVRPGAPPRQAPGGRRMDAAFEDTAAMNAVAMNAAPPPPQQDRQGRQGPGRPQEPARRPGPGGRPGGGPGGPGGLGGPGGEERTQITTQGAMGMPPGAGGGPRREFGAQETEIMPSGGRRRRPGRGRGGPGGPDGPGGPGGRGPEGPGGRGPRDPGGPDGPDGFEDDEKPRRSGWKRFIPSWKLVLASCAVLTAGVFGMIVVGYMNTELPSERDAQETAISQGSVFYYRDGTPIARLGTKRTRVSLDQVPQHVRDAVVAAENRSFYEDSGIDLMGIARSVWMTATGQQTQGGSTITQQMARNYFDTLNRDVTIKRKVTEIFISVKLDKEWTKDKVLEYYLNTVPFGRNTYGIEAAAKEFFRKSAKELTVAQGAYLAGRIQRPGDFDKQEDAGNFAGTQERFNYVIKDGMAHMTDENGKLKYPDIAATAKFPKPKPQRVSEAFGGIKGYMLEVALRELKSRGIQRSDVDNGGYKIYTTFDKKLMQEAKKAVNGVTSGMSKEFHAGLAAVDPRNGQVLAFYGGDDYLNDPWNEPFDSRKQAASAFKPYVLAAWLEAGFSLNSLVPGNRTVPEKLPGTTPITNGHREREAVDVIHATAASINTAFASMAFALPGQLDDLRALAEAAGISKKALDEDEKGARGESGHGYQLAIGSVGVTPVEQAAGYSIFANQGKHVDAHVIKEVKQGKTVVLKEKRDVRQVISPDAAADSTAAMEQVLKSGTAAGKGIGRPAAGKTGTNNKEKEAWFVGFTPQLSTAVGMYREQCKTKSGKIVQPQHANCPITPNGKPSKKYGLQNPYSKSFETSLGFEGAGPPTSIWRNFMMAAHEGKQVEQFPPKAGIGMPENIAPSPSPTPEPTDGFPTDGFPTDDFPTDDFPTDDFPTGPPPGPNDSQCLPDDPACGDNGVLELQSEGGRPVGGDQPPGNGAPAAVAATPVQSAGKRRGSAG</sequence>
<keyword evidence="13" id="KW-1185">Reference proteome</keyword>
<dbReference type="GO" id="GO:0030288">
    <property type="term" value="C:outer membrane-bounded periplasmic space"/>
    <property type="evidence" value="ECO:0007669"/>
    <property type="project" value="TreeGrafter"/>
</dbReference>
<evidence type="ECO:0000256" key="7">
    <source>
        <dbReference type="ARBA" id="ARBA00034000"/>
    </source>
</evidence>
<comment type="caution">
    <text evidence="12">The sequence shown here is derived from an EMBL/GenBank/DDBJ whole genome shotgun (WGS) entry which is preliminary data.</text>
</comment>
<dbReference type="InterPro" id="IPR001264">
    <property type="entry name" value="Glyco_trans_51"/>
</dbReference>
<keyword evidence="4" id="KW-0808">Transferase</keyword>
<evidence type="ECO:0000256" key="1">
    <source>
        <dbReference type="ARBA" id="ARBA00022645"/>
    </source>
</evidence>
<evidence type="ECO:0000313" key="12">
    <source>
        <dbReference type="EMBL" id="GIH71206.1"/>
    </source>
</evidence>
<name>A0A8J3W0X0_9ACTN</name>
<evidence type="ECO:0000256" key="6">
    <source>
        <dbReference type="ARBA" id="ARBA00023268"/>
    </source>
</evidence>
<evidence type="ECO:0000256" key="9">
    <source>
        <dbReference type="SAM" id="MobiDB-lite"/>
    </source>
</evidence>
<dbReference type="GO" id="GO:0008658">
    <property type="term" value="F:penicillin binding"/>
    <property type="evidence" value="ECO:0007669"/>
    <property type="project" value="InterPro"/>
</dbReference>
<feature type="compositionally biased region" description="Pro residues" evidence="9">
    <location>
        <begin position="73"/>
        <end position="86"/>
    </location>
</feature>
<evidence type="ECO:0000259" key="10">
    <source>
        <dbReference type="Pfam" id="PF00905"/>
    </source>
</evidence>
<dbReference type="InterPro" id="IPR050396">
    <property type="entry name" value="Glycosyltr_51/Transpeptidase"/>
</dbReference>
<dbReference type="AlphaFoldDB" id="A0A8J3W0X0"/>
<protein>
    <recommendedName>
        <fullName evidence="14">Penicillin-insensitive transglycosylase</fullName>
    </recommendedName>
</protein>
<feature type="compositionally biased region" description="Low complexity" evidence="9">
    <location>
        <begin position="124"/>
        <end position="133"/>
    </location>
</feature>
<evidence type="ECO:0000256" key="3">
    <source>
        <dbReference type="ARBA" id="ARBA00022676"/>
    </source>
</evidence>
<dbReference type="InterPro" id="IPR012338">
    <property type="entry name" value="Beta-lactam/transpept-like"/>
</dbReference>
<dbReference type="Gene3D" id="1.10.3810.10">
    <property type="entry name" value="Biosynthetic peptidoglycan transglycosylase-like"/>
    <property type="match status" value="1"/>
</dbReference>
<evidence type="ECO:0000256" key="2">
    <source>
        <dbReference type="ARBA" id="ARBA00022670"/>
    </source>
</evidence>
<dbReference type="SUPFAM" id="SSF56601">
    <property type="entry name" value="beta-lactamase/transpeptidase-like"/>
    <property type="match status" value="1"/>
</dbReference>
<feature type="domain" description="Penicillin-binding protein transpeptidase" evidence="10">
    <location>
        <begin position="605"/>
        <end position="849"/>
    </location>
</feature>
<accession>A0A8J3W0X0</accession>
<feature type="region of interest" description="Disordered" evidence="9">
    <location>
        <begin position="930"/>
        <end position="1042"/>
    </location>
</feature>
<dbReference type="Gene3D" id="3.40.710.10">
    <property type="entry name" value="DD-peptidase/beta-lactamase superfamily"/>
    <property type="match status" value="1"/>
</dbReference>
<reference evidence="12" key="1">
    <citation type="submission" date="2021-01" db="EMBL/GenBank/DDBJ databases">
        <title>Whole genome shotgun sequence of Sphaerimonospora thailandensis NBRC 107569.</title>
        <authorList>
            <person name="Komaki H."/>
            <person name="Tamura T."/>
        </authorList>
    </citation>
    <scope>NUCLEOTIDE SEQUENCE</scope>
    <source>
        <strain evidence="12">NBRC 107569</strain>
    </source>
</reference>
<proteinExistence type="predicted"/>
<dbReference type="GO" id="GO:0008955">
    <property type="term" value="F:peptidoglycan glycosyltransferase activity"/>
    <property type="evidence" value="ECO:0007669"/>
    <property type="project" value="UniProtKB-EC"/>
</dbReference>
<feature type="region of interest" description="Disordered" evidence="9">
    <location>
        <begin position="1"/>
        <end position="271"/>
    </location>
</feature>
<dbReference type="GO" id="GO:0009002">
    <property type="term" value="F:serine-type D-Ala-D-Ala carboxypeptidase activity"/>
    <property type="evidence" value="ECO:0007669"/>
    <property type="project" value="UniProtKB-EC"/>
</dbReference>
<dbReference type="PANTHER" id="PTHR32282:SF34">
    <property type="entry name" value="PENICILLIN-BINDING PROTEIN 1A"/>
    <property type="match status" value="1"/>
</dbReference>
<feature type="compositionally biased region" description="Polar residues" evidence="9">
    <location>
        <begin position="54"/>
        <end position="64"/>
    </location>
</feature>
<evidence type="ECO:0008006" key="14">
    <source>
        <dbReference type="Google" id="ProtNLM"/>
    </source>
</evidence>
<keyword evidence="1" id="KW-0121">Carboxypeptidase</keyword>
<dbReference type="Proteomes" id="UP000610966">
    <property type="component" value="Unassembled WGS sequence"/>
</dbReference>
<evidence type="ECO:0000256" key="4">
    <source>
        <dbReference type="ARBA" id="ARBA00022679"/>
    </source>
</evidence>
<feature type="compositionally biased region" description="Low complexity" evidence="9">
    <location>
        <begin position="952"/>
        <end position="965"/>
    </location>
</feature>
<feature type="compositionally biased region" description="Gly residues" evidence="9">
    <location>
        <begin position="225"/>
        <end position="249"/>
    </location>
</feature>
<dbReference type="InterPro" id="IPR001460">
    <property type="entry name" value="PCN-bd_Tpept"/>
</dbReference>
<keyword evidence="5" id="KW-0378">Hydrolase</keyword>
<dbReference type="InterPro" id="IPR023346">
    <property type="entry name" value="Lysozyme-like_dom_sf"/>
</dbReference>
<feature type="compositionally biased region" description="Low complexity" evidence="9">
    <location>
        <begin position="1017"/>
        <end position="1034"/>
    </location>
</feature>
<keyword evidence="2" id="KW-0645">Protease</keyword>
<evidence type="ECO:0000256" key="5">
    <source>
        <dbReference type="ARBA" id="ARBA00022801"/>
    </source>
</evidence>
<evidence type="ECO:0000259" key="11">
    <source>
        <dbReference type="Pfam" id="PF00912"/>
    </source>
</evidence>
<dbReference type="SUPFAM" id="SSF53955">
    <property type="entry name" value="Lysozyme-like"/>
    <property type="match status" value="1"/>
</dbReference>
<dbReference type="GO" id="GO:0006508">
    <property type="term" value="P:proteolysis"/>
    <property type="evidence" value="ECO:0007669"/>
    <property type="project" value="UniProtKB-KW"/>
</dbReference>
<comment type="catalytic activity">
    <reaction evidence="7">
        <text>Preferential cleavage: (Ac)2-L-Lys-D-Ala-|-D-Ala. Also transpeptidation of peptidyl-alanyl moieties that are N-acyl substituents of D-alanine.</text>
        <dbReference type="EC" id="3.4.16.4"/>
    </reaction>
</comment>
<keyword evidence="6" id="KW-0511">Multifunctional enzyme</keyword>
<dbReference type="Pfam" id="PF00905">
    <property type="entry name" value="Transpeptidase"/>
    <property type="match status" value="1"/>
</dbReference>
<dbReference type="PANTHER" id="PTHR32282">
    <property type="entry name" value="BINDING PROTEIN TRANSPEPTIDASE, PUTATIVE-RELATED"/>
    <property type="match status" value="1"/>
</dbReference>
<dbReference type="GO" id="GO:0009252">
    <property type="term" value="P:peptidoglycan biosynthetic process"/>
    <property type="evidence" value="ECO:0007669"/>
    <property type="project" value="TreeGrafter"/>
</dbReference>
<dbReference type="Pfam" id="PF00912">
    <property type="entry name" value="Transgly"/>
    <property type="match status" value="1"/>
</dbReference>
<dbReference type="InterPro" id="IPR036950">
    <property type="entry name" value="PBP_transglycosylase"/>
</dbReference>
<evidence type="ECO:0000313" key="13">
    <source>
        <dbReference type="Proteomes" id="UP000610966"/>
    </source>
</evidence>
<feature type="compositionally biased region" description="Gly residues" evidence="9">
    <location>
        <begin position="159"/>
        <end position="178"/>
    </location>
</feature>
<feature type="domain" description="Glycosyl transferase family 51" evidence="11">
    <location>
        <begin position="330"/>
        <end position="505"/>
    </location>
</feature>
<keyword evidence="3" id="KW-0328">Glycosyltransferase</keyword>
<comment type="catalytic activity">
    <reaction evidence="8">
        <text>[GlcNAc-(1-&gt;4)-Mur2Ac(oyl-L-Ala-gamma-D-Glu-L-Lys-D-Ala-D-Ala)](n)-di-trans,octa-cis-undecaprenyl diphosphate + beta-D-GlcNAc-(1-&gt;4)-Mur2Ac(oyl-L-Ala-gamma-D-Glu-L-Lys-D-Ala-D-Ala)-di-trans,octa-cis-undecaprenyl diphosphate = [GlcNAc-(1-&gt;4)-Mur2Ac(oyl-L-Ala-gamma-D-Glu-L-Lys-D-Ala-D-Ala)](n+1)-di-trans,octa-cis-undecaprenyl diphosphate + di-trans,octa-cis-undecaprenyl diphosphate + H(+)</text>
        <dbReference type="Rhea" id="RHEA:23708"/>
        <dbReference type="Rhea" id="RHEA-COMP:9602"/>
        <dbReference type="Rhea" id="RHEA-COMP:9603"/>
        <dbReference type="ChEBI" id="CHEBI:15378"/>
        <dbReference type="ChEBI" id="CHEBI:58405"/>
        <dbReference type="ChEBI" id="CHEBI:60033"/>
        <dbReference type="ChEBI" id="CHEBI:78435"/>
        <dbReference type="EC" id="2.4.99.28"/>
    </reaction>
</comment>
<organism evidence="12 13">
    <name type="scientific">Sphaerimonospora thailandensis</name>
    <dbReference type="NCBI Taxonomy" id="795644"/>
    <lineage>
        <taxon>Bacteria</taxon>
        <taxon>Bacillati</taxon>
        <taxon>Actinomycetota</taxon>
        <taxon>Actinomycetes</taxon>
        <taxon>Streptosporangiales</taxon>
        <taxon>Streptosporangiaceae</taxon>
        <taxon>Sphaerimonospora</taxon>
    </lineage>
</organism>
<dbReference type="EMBL" id="BOOG01000031">
    <property type="protein sequence ID" value="GIH71206.1"/>
    <property type="molecule type" value="Genomic_DNA"/>
</dbReference>
<gene>
    <name evidence="12" type="ORF">Mth01_34590</name>
</gene>
<evidence type="ECO:0000256" key="8">
    <source>
        <dbReference type="ARBA" id="ARBA00049902"/>
    </source>
</evidence>